<feature type="compositionally biased region" description="Polar residues" evidence="1">
    <location>
        <begin position="9"/>
        <end position="19"/>
    </location>
</feature>
<evidence type="ECO:0008006" key="4">
    <source>
        <dbReference type="Google" id="ProtNLM"/>
    </source>
</evidence>
<accession>A0AAU9WMC9</accession>
<dbReference type="PANTHER" id="PTHR14241:SF31">
    <property type="entry name" value="RIBOSOMAL PROTEIN S23 MITOCHONDRIAL CONSERVED DOMAIN-CONTAINING PROTEIN"/>
    <property type="match status" value="1"/>
</dbReference>
<dbReference type="CDD" id="cd00882">
    <property type="entry name" value="Ras_like_GTPase"/>
    <property type="match status" value="1"/>
</dbReference>
<evidence type="ECO:0000313" key="2">
    <source>
        <dbReference type="EMBL" id="CAH3119276.1"/>
    </source>
</evidence>
<feature type="region of interest" description="Disordered" evidence="1">
    <location>
        <begin position="1"/>
        <end position="82"/>
    </location>
</feature>
<comment type="caution">
    <text evidence="2">The sequence shown here is derived from an EMBL/GenBank/DDBJ whole genome shotgun (WGS) entry which is preliminary data.</text>
</comment>
<sequence length="445" mass="52436">MGNILFGSSEETQYTYTDNTNEERRRAMEREARRLENERKQREKEERERIEKEKQQEEQRHRERLRRQRQKEIEEEEKLRKEDEQKRLELEAELCRLRYQLETYQFGDKIKLDSFLGLEIDDVTQLRIGVFGSTGSGKSCFINTVERVVRQTNKGSVPDQSRGNEGTIVLQDYLPELFFHLVDTRGFFMYDSDEIIEFQNVLNGKIQPGDIIVRPGTGQVDKQEMYRCPNFGQRLHGAIIVVKANDARLKSGALRQHWNRFRSILRESGIAPITVITHCDALKSENDKEKALDDAYKATNSWPSHTFLTWNYTKNNSEQNLEIERMTFDILHYALITAERAVKQMKIRERNKREDDMMRARRGMSVSGQVAPDSPDASVEVFLRFLQKEHRWSTTYIERISSQLVKENITTVNLLAKCWSHVQHCFPGGMRRMMEKELRERGMLT</sequence>
<keyword evidence="3" id="KW-1185">Reference proteome</keyword>
<dbReference type="Gene3D" id="3.40.50.300">
    <property type="entry name" value="P-loop containing nucleotide triphosphate hydrolases"/>
    <property type="match status" value="1"/>
</dbReference>
<organism evidence="2 3">
    <name type="scientific">Pocillopora meandrina</name>
    <dbReference type="NCBI Taxonomy" id="46732"/>
    <lineage>
        <taxon>Eukaryota</taxon>
        <taxon>Metazoa</taxon>
        <taxon>Cnidaria</taxon>
        <taxon>Anthozoa</taxon>
        <taxon>Hexacorallia</taxon>
        <taxon>Scleractinia</taxon>
        <taxon>Astrocoeniina</taxon>
        <taxon>Pocilloporidae</taxon>
        <taxon>Pocillopora</taxon>
    </lineage>
</organism>
<dbReference type="InterPro" id="IPR027417">
    <property type="entry name" value="P-loop_NTPase"/>
</dbReference>
<evidence type="ECO:0000313" key="3">
    <source>
        <dbReference type="Proteomes" id="UP001159428"/>
    </source>
</evidence>
<reference evidence="2 3" key="1">
    <citation type="submission" date="2022-05" db="EMBL/GenBank/DDBJ databases">
        <authorList>
            <consortium name="Genoscope - CEA"/>
            <person name="William W."/>
        </authorList>
    </citation>
    <scope>NUCLEOTIDE SEQUENCE [LARGE SCALE GENOMIC DNA]</scope>
</reference>
<dbReference type="SUPFAM" id="SSF52540">
    <property type="entry name" value="P-loop containing nucleoside triphosphate hydrolases"/>
    <property type="match status" value="1"/>
</dbReference>
<gene>
    <name evidence="2" type="ORF">PMEA_00008219</name>
</gene>
<dbReference type="EMBL" id="CALNXJ010000017">
    <property type="protein sequence ID" value="CAH3119276.1"/>
    <property type="molecule type" value="Genomic_DNA"/>
</dbReference>
<feature type="compositionally biased region" description="Basic and acidic residues" evidence="1">
    <location>
        <begin position="21"/>
        <end position="61"/>
    </location>
</feature>
<evidence type="ECO:0000256" key="1">
    <source>
        <dbReference type="SAM" id="MobiDB-lite"/>
    </source>
</evidence>
<proteinExistence type="predicted"/>
<name>A0AAU9WMC9_9CNID</name>
<protein>
    <recommendedName>
        <fullName evidence="4">G domain-containing protein</fullName>
    </recommendedName>
</protein>
<dbReference type="AlphaFoldDB" id="A0AAU9WMC9"/>
<dbReference type="Proteomes" id="UP001159428">
    <property type="component" value="Unassembled WGS sequence"/>
</dbReference>
<dbReference type="PANTHER" id="PTHR14241">
    <property type="entry name" value="INTERFERON-INDUCED PROTEIN 44"/>
    <property type="match status" value="1"/>
</dbReference>